<comment type="caution">
    <text evidence="2">The sequence shown here is derived from an EMBL/GenBank/DDBJ whole genome shotgun (WGS) entry which is preliminary data.</text>
</comment>
<feature type="compositionally biased region" description="Pro residues" evidence="1">
    <location>
        <begin position="242"/>
        <end position="251"/>
    </location>
</feature>
<protein>
    <submittedName>
        <fullName evidence="2">Uncharacterized protein</fullName>
    </submittedName>
</protein>
<dbReference type="KEGG" id="abe:ARB_01662"/>
<feature type="compositionally biased region" description="Polar residues" evidence="1">
    <location>
        <begin position="26"/>
        <end position="35"/>
    </location>
</feature>
<dbReference type="RefSeq" id="XP_003012154.1">
    <property type="nucleotide sequence ID" value="XM_003012108.1"/>
</dbReference>
<feature type="region of interest" description="Disordered" evidence="1">
    <location>
        <begin position="1"/>
        <end position="108"/>
    </location>
</feature>
<dbReference type="Proteomes" id="UP000008866">
    <property type="component" value="Unassembled WGS sequence"/>
</dbReference>
<evidence type="ECO:0000313" key="3">
    <source>
        <dbReference type="Proteomes" id="UP000008866"/>
    </source>
</evidence>
<organism evidence="2 3">
    <name type="scientific">Arthroderma benhamiae (strain ATCC MYA-4681 / CBS 112371)</name>
    <name type="common">Trichophyton mentagrophytes</name>
    <dbReference type="NCBI Taxonomy" id="663331"/>
    <lineage>
        <taxon>Eukaryota</taxon>
        <taxon>Fungi</taxon>
        <taxon>Dikarya</taxon>
        <taxon>Ascomycota</taxon>
        <taxon>Pezizomycotina</taxon>
        <taxon>Eurotiomycetes</taxon>
        <taxon>Eurotiomycetidae</taxon>
        <taxon>Onygenales</taxon>
        <taxon>Arthrodermataceae</taxon>
        <taxon>Trichophyton</taxon>
    </lineage>
</organism>
<dbReference type="GeneID" id="9519722"/>
<accession>D4AZP4</accession>
<dbReference type="HOGENOM" id="CLU_1106870_0_0_1"/>
<keyword evidence="3" id="KW-1185">Reference proteome</keyword>
<dbReference type="EMBL" id="ABSU01000021">
    <property type="protein sequence ID" value="EFE31514.1"/>
    <property type="molecule type" value="Genomic_DNA"/>
</dbReference>
<name>D4AZP4_ARTBC</name>
<feature type="region of interest" description="Disordered" evidence="1">
    <location>
        <begin position="123"/>
        <end position="150"/>
    </location>
</feature>
<feature type="compositionally biased region" description="Basic and acidic residues" evidence="1">
    <location>
        <begin position="41"/>
        <end position="63"/>
    </location>
</feature>
<reference evidence="3" key="1">
    <citation type="journal article" date="2011" name="Genome Biol.">
        <title>Comparative and functional genomics provide insights into the pathogenicity of dermatophytic fungi.</title>
        <authorList>
            <person name="Burmester A."/>
            <person name="Shelest E."/>
            <person name="Gloeckner G."/>
            <person name="Heddergott C."/>
            <person name="Schindler S."/>
            <person name="Staib P."/>
            <person name="Heidel A."/>
            <person name="Felder M."/>
            <person name="Petzold A."/>
            <person name="Szafranski K."/>
            <person name="Feuermann M."/>
            <person name="Pedruzzi I."/>
            <person name="Priebe S."/>
            <person name="Groth M."/>
            <person name="Winkler R."/>
            <person name="Li W."/>
            <person name="Kniemeyer O."/>
            <person name="Schroeckh V."/>
            <person name="Hertweck C."/>
            <person name="Hube B."/>
            <person name="White T.C."/>
            <person name="Platzer M."/>
            <person name="Guthke R."/>
            <person name="Heitman J."/>
            <person name="Woestemeyer J."/>
            <person name="Zipfel P.F."/>
            <person name="Monod M."/>
            <person name="Brakhage A.A."/>
        </authorList>
    </citation>
    <scope>NUCLEOTIDE SEQUENCE [LARGE SCALE GENOMIC DNA]</scope>
    <source>
        <strain evidence="3">ATCC MYA-4681 / CBS 112371</strain>
    </source>
</reference>
<gene>
    <name evidence="2" type="ORF">ARB_01662</name>
</gene>
<dbReference type="AlphaFoldDB" id="D4AZP4"/>
<evidence type="ECO:0000313" key="2">
    <source>
        <dbReference type="EMBL" id="EFE31514.1"/>
    </source>
</evidence>
<evidence type="ECO:0000256" key="1">
    <source>
        <dbReference type="SAM" id="MobiDB-lite"/>
    </source>
</evidence>
<proteinExistence type="predicted"/>
<feature type="region of interest" description="Disordered" evidence="1">
    <location>
        <begin position="194"/>
        <end position="251"/>
    </location>
</feature>
<sequence length="251" mass="28091">MTTAAAAEEEQPTSSQTEKKTPNYPTPKQQRQKQLLNRHPRLADQTDTQFRKTKEGIEPEEKQQASGEEEEDPEKTSRRRLVLGGGAASGSWAGKGQKGTAGDRDAAGQGVVGRAANYAAEEFLSCGEDMEERKEKKKRKERKGLDKEERLARGKALRLHLSNPTWHFLAFHYSFQTIGLELSAAPVTLREKEAKEKEKEEYQIYSKKSSKKGGNKQVGEKAYRTSGRHKGAEDEVRKGKLPPVPTLPKVF</sequence>